<dbReference type="Gene3D" id="3.10.28.10">
    <property type="entry name" value="Homing endonucleases"/>
    <property type="match status" value="2"/>
</dbReference>
<proteinExistence type="predicted"/>
<reference evidence="4" key="1">
    <citation type="journal article" name="Front. Microbiol.">
        <title>The First Mitochondrial Genome for Geastrales (Sphaerobolus stellatus) Reveals Intron Dynamics and Large-Scale Gene Rearrangements of Basidiomycota.</title>
        <authorList>
            <person name="Ye J."/>
            <person name="Cheng J."/>
            <person name="Ren Y."/>
            <person name="Liao W."/>
            <person name="Li Q."/>
        </authorList>
    </citation>
    <scope>NUCLEOTIDE SEQUENCE</scope>
</reference>
<dbReference type="Pfam" id="PF00961">
    <property type="entry name" value="LAGLIDADG_1"/>
    <property type="match status" value="1"/>
</dbReference>
<dbReference type="PANTHER" id="PTHR36181">
    <property type="entry name" value="INTRON-ENCODED ENDONUCLEASE AI3-RELATED"/>
    <property type="match status" value="1"/>
</dbReference>
<dbReference type="GO" id="GO:0005739">
    <property type="term" value="C:mitochondrion"/>
    <property type="evidence" value="ECO:0007669"/>
    <property type="project" value="UniProtKB-ARBA"/>
</dbReference>
<dbReference type="SUPFAM" id="SSF55608">
    <property type="entry name" value="Homing endonucleases"/>
    <property type="match status" value="2"/>
</dbReference>
<keyword evidence="4" id="KW-0496">Mitochondrion</keyword>
<evidence type="ECO:0000313" key="4">
    <source>
        <dbReference type="EMBL" id="QKS32137.1"/>
    </source>
</evidence>
<sequence length="370" mass="42355">MFNISFLMWLCAGITSLSFKYSSFLIAIVTKLKQRSQPAGNFIFINSDKWYSSSFKSESESESEAEAEAEAEAESESESESESELKSINESTSETLRYSSTRPNTNNIENIKKISIHVPTHLRPESENDFGHYLAGLIDGDGHFSKALQLVIVFNELDASLAYFIKEKLGFGNIYKVKNKKAILLVISNRTGLLKVLNLINGKIRSKNKLNQINNNILANPYFNSITEFSLNSDADLKNYWLSGFSDADASFQIKLINRKNQERTEVRLNFQIDQKKEDLLILIKNFFGGNIGYRKSQDTYYYGSTSFGSAKKVINYFDQFHLLSSKHVNYLKWRKAYIIIQDKNHLTESGLNKIIKLKFSMNRYSDNVE</sequence>
<evidence type="ECO:0000256" key="2">
    <source>
        <dbReference type="SAM" id="MobiDB-lite"/>
    </source>
</evidence>
<keyword evidence="4" id="KW-0378">Hydrolase</keyword>
<dbReference type="GO" id="GO:0004519">
    <property type="term" value="F:endonuclease activity"/>
    <property type="evidence" value="ECO:0007669"/>
    <property type="project" value="UniProtKB-KW"/>
</dbReference>
<gene>
    <name evidence="4" type="primary">orf370</name>
</gene>
<geneLocation type="mitochondrion" evidence="4"/>
<name>A0A7D4Z951_9AGAM</name>
<evidence type="ECO:0000256" key="1">
    <source>
        <dbReference type="ARBA" id="ARBA00002670"/>
    </source>
</evidence>
<organism evidence="4">
    <name type="scientific">Sphaerobolus stellatus</name>
    <dbReference type="NCBI Taxonomy" id="68786"/>
    <lineage>
        <taxon>Eukaryota</taxon>
        <taxon>Fungi</taxon>
        <taxon>Dikarya</taxon>
        <taxon>Basidiomycota</taxon>
        <taxon>Agaricomycotina</taxon>
        <taxon>Agaricomycetes</taxon>
        <taxon>Phallomycetidae</taxon>
        <taxon>Geastrales</taxon>
        <taxon>Sphaerobolaceae</taxon>
        <taxon>Sphaerobolus</taxon>
    </lineage>
</organism>
<comment type="function">
    <text evidence="1">Mitochondrial DNA endonuclease involved in intron homing.</text>
</comment>
<dbReference type="InterPro" id="IPR051289">
    <property type="entry name" value="LAGLIDADG_Endonuclease"/>
</dbReference>
<feature type="compositionally biased region" description="Polar residues" evidence="2">
    <location>
        <begin position="86"/>
        <end position="104"/>
    </location>
</feature>
<dbReference type="InterPro" id="IPR004860">
    <property type="entry name" value="LAGLIDADG_dom"/>
</dbReference>
<feature type="region of interest" description="Disordered" evidence="2">
    <location>
        <begin position="61"/>
        <end position="104"/>
    </location>
</feature>
<dbReference type="AlphaFoldDB" id="A0A7D4Z951"/>
<dbReference type="InterPro" id="IPR027434">
    <property type="entry name" value="Homing_endonucl"/>
</dbReference>
<protein>
    <submittedName>
        <fullName evidence="4">LAGLIDADG endonuclease</fullName>
    </submittedName>
</protein>
<keyword evidence="4" id="KW-0255">Endonuclease</keyword>
<accession>A0A7D4Z951</accession>
<feature type="compositionally biased region" description="Acidic residues" evidence="2">
    <location>
        <begin position="61"/>
        <end position="82"/>
    </location>
</feature>
<evidence type="ECO:0000259" key="3">
    <source>
        <dbReference type="Pfam" id="PF00961"/>
    </source>
</evidence>
<feature type="domain" description="Homing endonuclease LAGLIDADG" evidence="3">
    <location>
        <begin position="242"/>
        <end position="338"/>
    </location>
</feature>
<keyword evidence="4" id="KW-0540">Nuclease</keyword>
<dbReference type="EMBL" id="MT176429">
    <property type="protein sequence ID" value="QKS32137.1"/>
    <property type="molecule type" value="Genomic_DNA"/>
</dbReference>
<dbReference type="PANTHER" id="PTHR36181:SF3">
    <property type="entry name" value="INTRON-ENCODED DNA ENDONUCLEASE AI5 BETA"/>
    <property type="match status" value="1"/>
</dbReference>